<accession>A0A813X021</accession>
<dbReference type="AlphaFoldDB" id="A0A813X021"/>
<keyword evidence="2" id="KW-0732">Signal</keyword>
<reference evidence="3" key="1">
    <citation type="submission" date="2021-02" db="EMBL/GenBank/DDBJ databases">
        <authorList>
            <person name="Nowell W R."/>
        </authorList>
    </citation>
    <scope>NUCLEOTIDE SEQUENCE</scope>
</reference>
<dbReference type="EMBL" id="CAJNOU010000089">
    <property type="protein sequence ID" value="CAF0858271.1"/>
    <property type="molecule type" value="Genomic_DNA"/>
</dbReference>
<dbReference type="InterPro" id="IPR001087">
    <property type="entry name" value="GDSL"/>
</dbReference>
<feature type="signal peptide" evidence="2">
    <location>
        <begin position="1"/>
        <end position="20"/>
    </location>
</feature>
<dbReference type="GO" id="GO:0016788">
    <property type="term" value="F:hydrolase activity, acting on ester bonds"/>
    <property type="evidence" value="ECO:0007669"/>
    <property type="project" value="InterPro"/>
</dbReference>
<keyword evidence="1" id="KW-0378">Hydrolase</keyword>
<organism evidence="3 5">
    <name type="scientific">Rotaria sordida</name>
    <dbReference type="NCBI Taxonomy" id="392033"/>
    <lineage>
        <taxon>Eukaryota</taxon>
        <taxon>Metazoa</taxon>
        <taxon>Spiralia</taxon>
        <taxon>Gnathifera</taxon>
        <taxon>Rotifera</taxon>
        <taxon>Eurotatoria</taxon>
        <taxon>Bdelloidea</taxon>
        <taxon>Philodinida</taxon>
        <taxon>Philodinidae</taxon>
        <taxon>Rotaria</taxon>
    </lineage>
</organism>
<dbReference type="Gene3D" id="3.40.50.1110">
    <property type="entry name" value="SGNH hydrolase"/>
    <property type="match status" value="1"/>
</dbReference>
<evidence type="ECO:0000313" key="3">
    <source>
        <dbReference type="EMBL" id="CAF0858271.1"/>
    </source>
</evidence>
<dbReference type="PANTHER" id="PTHR45648">
    <property type="entry name" value="GDSL LIPASE/ACYLHYDROLASE FAMILY PROTEIN (AFU_ORTHOLOGUE AFUA_4G14700)"/>
    <property type="match status" value="1"/>
</dbReference>
<dbReference type="PANTHER" id="PTHR45648:SF22">
    <property type="entry name" value="GDSL LIPASE_ACYLHYDROLASE FAMILY PROTEIN (AFU_ORTHOLOGUE AFUA_4G14700)"/>
    <property type="match status" value="1"/>
</dbReference>
<dbReference type="Proteomes" id="UP000663874">
    <property type="component" value="Unassembled WGS sequence"/>
</dbReference>
<dbReference type="CDD" id="cd01846">
    <property type="entry name" value="fatty_acyltransferase_like"/>
    <property type="match status" value="1"/>
</dbReference>
<name>A0A813X021_9BILA</name>
<comment type="caution">
    <text evidence="3">The sequence shown here is derived from an EMBL/GenBank/DDBJ whole genome shotgun (WGS) entry which is preliminary data.</text>
</comment>
<sequence>MYLMKFYIPILIILIDHVQTFYLKCPFDTIVTFGDSHTDTGNVYNLTEHHWPLVPPYYQGRFTNGPVWIEKLNVSNIINYAYGDATIDNDNLVAGFTGPNRTIVPGIRQQIVDYLTVTDISKIDLSTTLYIIWASGNEYLIDSSLSADTVITSLIAAIYDLLVVGIQNLILINVPPIQSFPGANNDSRLNILINQHNNYLVINISEILADYTTVSIRIFDVYSLITDILSNNSMYILNKTDKCWNILDNHIISQCKNPDGYVFIDDYHFTSVIHQVIANNIKQFILSSALKNFSSSKFYIFICIIIFFKTKLQI</sequence>
<dbReference type="Proteomes" id="UP000663889">
    <property type="component" value="Unassembled WGS sequence"/>
</dbReference>
<evidence type="ECO:0000256" key="1">
    <source>
        <dbReference type="ARBA" id="ARBA00022801"/>
    </source>
</evidence>
<dbReference type="InterPro" id="IPR051058">
    <property type="entry name" value="GDSL_Est/Lipase"/>
</dbReference>
<dbReference type="SUPFAM" id="SSF52266">
    <property type="entry name" value="SGNH hydrolase"/>
    <property type="match status" value="1"/>
</dbReference>
<dbReference type="EMBL" id="CAJOBE010000004">
    <property type="protein sequence ID" value="CAF3533754.1"/>
    <property type="molecule type" value="Genomic_DNA"/>
</dbReference>
<proteinExistence type="predicted"/>
<evidence type="ECO:0000256" key="2">
    <source>
        <dbReference type="SAM" id="SignalP"/>
    </source>
</evidence>
<feature type="chain" id="PRO_5036223472" evidence="2">
    <location>
        <begin position="21"/>
        <end position="314"/>
    </location>
</feature>
<dbReference type="InterPro" id="IPR036514">
    <property type="entry name" value="SGNH_hydro_sf"/>
</dbReference>
<gene>
    <name evidence="4" type="ORF">FNK824_LOCUS111</name>
    <name evidence="3" type="ORF">SEV965_LOCUS3478</name>
</gene>
<evidence type="ECO:0000313" key="4">
    <source>
        <dbReference type="EMBL" id="CAF3533754.1"/>
    </source>
</evidence>
<protein>
    <submittedName>
        <fullName evidence="3">Uncharacterized protein</fullName>
    </submittedName>
</protein>
<dbReference type="Pfam" id="PF00657">
    <property type="entry name" value="Lipase_GDSL"/>
    <property type="match status" value="1"/>
</dbReference>
<evidence type="ECO:0000313" key="5">
    <source>
        <dbReference type="Proteomes" id="UP000663889"/>
    </source>
</evidence>